<dbReference type="AlphaFoldDB" id="A0A3B0V960"/>
<proteinExistence type="predicted"/>
<organism evidence="1">
    <name type="scientific">hydrothermal vent metagenome</name>
    <dbReference type="NCBI Taxonomy" id="652676"/>
    <lineage>
        <taxon>unclassified sequences</taxon>
        <taxon>metagenomes</taxon>
        <taxon>ecological metagenomes</taxon>
    </lineage>
</organism>
<gene>
    <name evidence="1" type="ORF">MNBD_GAMMA01-626</name>
</gene>
<protein>
    <recommendedName>
        <fullName evidence="2">Lipoprotein</fullName>
    </recommendedName>
</protein>
<name>A0A3B0V960_9ZZZZ</name>
<sequence>MKIITILTILFLLSCSDAPQQDNPDKPQPVPVKKEHALQGYQDQIQKAKDMEKEILKAAEKQRKAIDG</sequence>
<evidence type="ECO:0008006" key="2">
    <source>
        <dbReference type="Google" id="ProtNLM"/>
    </source>
</evidence>
<reference evidence="1" key="1">
    <citation type="submission" date="2018-06" db="EMBL/GenBank/DDBJ databases">
        <authorList>
            <person name="Zhirakovskaya E."/>
        </authorList>
    </citation>
    <scope>NUCLEOTIDE SEQUENCE</scope>
</reference>
<accession>A0A3B0V960</accession>
<dbReference type="PROSITE" id="PS51257">
    <property type="entry name" value="PROKAR_LIPOPROTEIN"/>
    <property type="match status" value="1"/>
</dbReference>
<evidence type="ECO:0000313" key="1">
    <source>
        <dbReference type="EMBL" id="VAW35322.1"/>
    </source>
</evidence>
<dbReference type="EMBL" id="UOEW01000099">
    <property type="protein sequence ID" value="VAW35322.1"/>
    <property type="molecule type" value="Genomic_DNA"/>
</dbReference>